<evidence type="ECO:0000256" key="3">
    <source>
        <dbReference type="ARBA" id="ARBA00022500"/>
    </source>
</evidence>
<dbReference type="Gene3D" id="3.30.450.20">
    <property type="entry name" value="PAS domain"/>
    <property type="match status" value="2"/>
</dbReference>
<proteinExistence type="inferred from homology"/>
<keyword evidence="6 10" id="KW-0472">Membrane</keyword>
<protein>
    <submittedName>
        <fullName evidence="13">Methyl-accepting chemotaxis protein</fullName>
    </submittedName>
</protein>
<comment type="caution">
    <text evidence="13">The sequence shown here is derived from an EMBL/GenBank/DDBJ whole genome shotgun (WGS) entry which is preliminary data.</text>
</comment>
<evidence type="ECO:0000256" key="10">
    <source>
        <dbReference type="SAM" id="Phobius"/>
    </source>
</evidence>
<evidence type="ECO:0000256" key="5">
    <source>
        <dbReference type="ARBA" id="ARBA00022989"/>
    </source>
</evidence>
<dbReference type="CDD" id="cd06225">
    <property type="entry name" value="HAMP"/>
    <property type="match status" value="1"/>
</dbReference>
<evidence type="ECO:0000256" key="2">
    <source>
        <dbReference type="ARBA" id="ARBA00022475"/>
    </source>
</evidence>
<comment type="similarity">
    <text evidence="8">Belongs to the methyl-accepting chemotaxis (MCP) protein family.</text>
</comment>
<evidence type="ECO:0000313" key="13">
    <source>
        <dbReference type="EMBL" id="MBD7910725.1"/>
    </source>
</evidence>
<dbReference type="PANTHER" id="PTHR32089:SF112">
    <property type="entry name" value="LYSOZYME-LIKE PROTEIN-RELATED"/>
    <property type="match status" value="1"/>
</dbReference>
<feature type="domain" description="Methyl-accepting transducer" evidence="11">
    <location>
        <begin position="396"/>
        <end position="653"/>
    </location>
</feature>
<dbReference type="Proteomes" id="UP000627781">
    <property type="component" value="Unassembled WGS sequence"/>
</dbReference>
<dbReference type="InterPro" id="IPR003660">
    <property type="entry name" value="HAMP_dom"/>
</dbReference>
<evidence type="ECO:0000313" key="14">
    <source>
        <dbReference type="Proteomes" id="UP000627781"/>
    </source>
</evidence>
<accession>A0ABR8PRC1</accession>
<evidence type="ECO:0000256" key="1">
    <source>
        <dbReference type="ARBA" id="ARBA00004651"/>
    </source>
</evidence>
<gene>
    <name evidence="13" type="ORF">H9661_05065</name>
</gene>
<dbReference type="SUPFAM" id="SSF58104">
    <property type="entry name" value="Methyl-accepting chemotaxis protein (MCP) signaling domain"/>
    <property type="match status" value="1"/>
</dbReference>
<keyword evidence="3" id="KW-0145">Chemotaxis</keyword>
<dbReference type="EMBL" id="JACSRA010000006">
    <property type="protein sequence ID" value="MBD7910725.1"/>
    <property type="molecule type" value="Genomic_DNA"/>
</dbReference>
<comment type="subcellular location">
    <subcellularLocation>
        <location evidence="1">Cell membrane</location>
        <topology evidence="1">Multi-pass membrane protein</topology>
    </subcellularLocation>
</comment>
<reference evidence="13 14" key="1">
    <citation type="submission" date="2020-08" db="EMBL/GenBank/DDBJ databases">
        <title>A Genomic Blueprint of the Chicken Gut Microbiome.</title>
        <authorList>
            <person name="Gilroy R."/>
            <person name="Ravi A."/>
            <person name="Getino M."/>
            <person name="Pursley I."/>
            <person name="Horton D.L."/>
            <person name="Alikhan N.-F."/>
            <person name="Baker D."/>
            <person name="Gharbi K."/>
            <person name="Hall N."/>
            <person name="Watson M."/>
            <person name="Adriaenssens E.M."/>
            <person name="Foster-Nyarko E."/>
            <person name="Jarju S."/>
            <person name="Secka A."/>
            <person name="Antonio M."/>
            <person name="Oren A."/>
            <person name="Chaudhuri R."/>
            <person name="La Ragione R.M."/>
            <person name="Hildebrand F."/>
            <person name="Pallen M.J."/>
        </authorList>
    </citation>
    <scope>NUCLEOTIDE SEQUENCE [LARGE SCALE GENOMIC DNA]</scope>
    <source>
        <strain evidence="13 14">Sa3CVN1</strain>
    </source>
</reference>
<evidence type="ECO:0000259" key="11">
    <source>
        <dbReference type="PROSITE" id="PS50111"/>
    </source>
</evidence>
<dbReference type="Gene3D" id="1.10.8.500">
    <property type="entry name" value="HAMP domain in histidine kinase"/>
    <property type="match status" value="1"/>
</dbReference>
<evidence type="ECO:0000256" key="6">
    <source>
        <dbReference type="ARBA" id="ARBA00023136"/>
    </source>
</evidence>
<dbReference type="InterPro" id="IPR004089">
    <property type="entry name" value="MCPsignal_dom"/>
</dbReference>
<dbReference type="Pfam" id="PF00015">
    <property type="entry name" value="MCPsignal"/>
    <property type="match status" value="1"/>
</dbReference>
<keyword evidence="7 9" id="KW-0807">Transducer</keyword>
<dbReference type="SUPFAM" id="SSF103190">
    <property type="entry name" value="Sensory domain-like"/>
    <property type="match status" value="1"/>
</dbReference>
<dbReference type="Pfam" id="PF02743">
    <property type="entry name" value="dCache_1"/>
    <property type="match status" value="1"/>
</dbReference>
<dbReference type="CDD" id="cd12912">
    <property type="entry name" value="PDC2_MCP_like"/>
    <property type="match status" value="1"/>
</dbReference>
<dbReference type="SMART" id="SM00283">
    <property type="entry name" value="MA"/>
    <property type="match status" value="1"/>
</dbReference>
<evidence type="ECO:0000256" key="4">
    <source>
        <dbReference type="ARBA" id="ARBA00022692"/>
    </source>
</evidence>
<dbReference type="CDD" id="cd12913">
    <property type="entry name" value="PDC1_MCP_like"/>
    <property type="match status" value="1"/>
</dbReference>
<evidence type="ECO:0000256" key="7">
    <source>
        <dbReference type="ARBA" id="ARBA00023224"/>
    </source>
</evidence>
<dbReference type="PROSITE" id="PS50111">
    <property type="entry name" value="CHEMOTAXIS_TRANSDUC_2"/>
    <property type="match status" value="1"/>
</dbReference>
<dbReference type="Pfam" id="PF00672">
    <property type="entry name" value="HAMP"/>
    <property type="match status" value="1"/>
</dbReference>
<keyword evidence="5 10" id="KW-1133">Transmembrane helix</keyword>
<dbReference type="InterPro" id="IPR033479">
    <property type="entry name" value="dCache_1"/>
</dbReference>
<dbReference type="SMART" id="SM00304">
    <property type="entry name" value="HAMP"/>
    <property type="match status" value="1"/>
</dbReference>
<evidence type="ECO:0000259" key="12">
    <source>
        <dbReference type="PROSITE" id="PS50885"/>
    </source>
</evidence>
<dbReference type="Gene3D" id="1.10.287.950">
    <property type="entry name" value="Methyl-accepting chemotaxis protein"/>
    <property type="match status" value="1"/>
</dbReference>
<dbReference type="RefSeq" id="WP_143316788.1">
    <property type="nucleotide sequence ID" value="NZ_JACSRA010000006.1"/>
</dbReference>
<dbReference type="PANTHER" id="PTHR32089">
    <property type="entry name" value="METHYL-ACCEPTING CHEMOTAXIS PROTEIN MCPB"/>
    <property type="match status" value="1"/>
</dbReference>
<organism evidence="13 14">
    <name type="scientific">Clostridium cibarium</name>
    <dbReference type="NCBI Taxonomy" id="2762247"/>
    <lineage>
        <taxon>Bacteria</taxon>
        <taxon>Bacillati</taxon>
        <taxon>Bacillota</taxon>
        <taxon>Clostridia</taxon>
        <taxon>Eubacteriales</taxon>
        <taxon>Clostridiaceae</taxon>
        <taxon>Clostridium</taxon>
    </lineage>
</organism>
<sequence>MKNEAKSKTKKISRSNSKSKNTQKLKFFNTIKNKIIIMLFSLIVITVTLLSVSAIFQFNSSINNEFDKSSNSLNMSVNQNINSKFTAIEESMDYIIKESKFDNSPESNTNINNMLKTLNESDSSIILAYFYNNNSRNLQIYPYADTSSVNFETRDWYKKAKELNGKFAVTNIYKDSISNSNVVTLCKAVMDNQKLLGIICVDYDLKNLSDSISNITYGEKGAICLVDTAGLIIAHSQKDLIGESEFSDSDWTKLRSNSYGESELKVRNDLYKLKYTTSDITGWKIILETPKSEYNKSINSFSIQMLLITIILLVIATVIGTLFARKLDKGITLIKEGINRSKAGDFSTNIIISSKDELGQLAENFNEMQVSVSNLIHHVDNSVTEVNNSSNSLSLMSEEVANSMNEIANTITEISRGSMESAQNLETLSTNLENVSDQINNINSASNTISSVAKNTNSLSKEGVTIIKTVMDKSVETKNSTADVTNVVSSVAESVKNIAAINESISQITEQTNLLALNAAIEAARAGEAGKGFAVVADEIRTLAEETAVSAKDIDNIITEVVSKVNLAVKQVQDTNFIVLSQEESVNQAEKIFTDIIISLSDLTTKLDEIITGIDEVSINKDKIVAEVENISSIGEETAAGTEEVTASTEEVSASSQEFVSYANKLKSLSDELTAEISKFKLQ</sequence>
<keyword evidence="4 10" id="KW-0812">Transmembrane</keyword>
<dbReference type="CDD" id="cd11386">
    <property type="entry name" value="MCP_signal"/>
    <property type="match status" value="1"/>
</dbReference>
<evidence type="ECO:0000256" key="8">
    <source>
        <dbReference type="ARBA" id="ARBA00029447"/>
    </source>
</evidence>
<dbReference type="InterPro" id="IPR029151">
    <property type="entry name" value="Sensor-like_sf"/>
</dbReference>
<keyword evidence="14" id="KW-1185">Reference proteome</keyword>
<evidence type="ECO:0000256" key="9">
    <source>
        <dbReference type="PROSITE-ProRule" id="PRU00284"/>
    </source>
</evidence>
<dbReference type="PROSITE" id="PS50885">
    <property type="entry name" value="HAMP"/>
    <property type="match status" value="1"/>
</dbReference>
<name>A0ABR8PRC1_9CLOT</name>
<keyword evidence="2" id="KW-1003">Cell membrane</keyword>
<feature type="domain" description="HAMP" evidence="12">
    <location>
        <begin position="325"/>
        <end position="377"/>
    </location>
</feature>
<feature type="transmembrane region" description="Helical" evidence="10">
    <location>
        <begin position="301"/>
        <end position="324"/>
    </location>
</feature>